<protein>
    <submittedName>
        <fullName evidence="2">Uncharacterized protein</fullName>
    </submittedName>
</protein>
<dbReference type="GO" id="GO:0005506">
    <property type="term" value="F:iron ion binding"/>
    <property type="evidence" value="ECO:0007669"/>
    <property type="project" value="InterPro"/>
</dbReference>
<gene>
    <name evidence="2" type="ORF">OSTQU699_LOCUS641</name>
</gene>
<dbReference type="GO" id="GO:0016705">
    <property type="term" value="F:oxidoreductase activity, acting on paired donors, with incorporation or reduction of molecular oxygen"/>
    <property type="evidence" value="ECO:0007669"/>
    <property type="project" value="InterPro"/>
</dbReference>
<sequence>MATWGPWLPGCVCPGTGGHRRASAGLKRRAGWPGFTHRRAIAKEGPLEWKEASDGSAAQGSLEDLPLPEGDTGGWPIIGRTLDFLKDQHTFMADHVKKYGLVSRANLLGRNAAIIAGSDNLHKIMTKDTTLLNQRLMKDLQLLAGPNSFWNKDVISRMHYMERKFH</sequence>
<dbReference type="GO" id="GO:0020037">
    <property type="term" value="F:heme binding"/>
    <property type="evidence" value="ECO:0007669"/>
    <property type="project" value="InterPro"/>
</dbReference>
<feature type="region of interest" description="Disordered" evidence="1">
    <location>
        <begin position="46"/>
        <end position="69"/>
    </location>
</feature>
<dbReference type="GO" id="GO:0004497">
    <property type="term" value="F:monooxygenase activity"/>
    <property type="evidence" value="ECO:0007669"/>
    <property type="project" value="InterPro"/>
</dbReference>
<reference evidence="2" key="1">
    <citation type="submission" date="2020-12" db="EMBL/GenBank/DDBJ databases">
        <authorList>
            <person name="Iha C."/>
        </authorList>
    </citation>
    <scope>NUCLEOTIDE SEQUENCE</scope>
</reference>
<dbReference type="Proteomes" id="UP000708148">
    <property type="component" value="Unassembled WGS sequence"/>
</dbReference>
<dbReference type="AlphaFoldDB" id="A0A8S1IVI4"/>
<dbReference type="InterPro" id="IPR036396">
    <property type="entry name" value="Cyt_P450_sf"/>
</dbReference>
<evidence type="ECO:0000313" key="3">
    <source>
        <dbReference type="Proteomes" id="UP000708148"/>
    </source>
</evidence>
<keyword evidence="3" id="KW-1185">Reference proteome</keyword>
<organism evidence="2 3">
    <name type="scientific">Ostreobium quekettii</name>
    <dbReference type="NCBI Taxonomy" id="121088"/>
    <lineage>
        <taxon>Eukaryota</taxon>
        <taxon>Viridiplantae</taxon>
        <taxon>Chlorophyta</taxon>
        <taxon>core chlorophytes</taxon>
        <taxon>Ulvophyceae</taxon>
        <taxon>TCBD clade</taxon>
        <taxon>Bryopsidales</taxon>
        <taxon>Ostreobineae</taxon>
        <taxon>Ostreobiaceae</taxon>
        <taxon>Ostreobium</taxon>
    </lineage>
</organism>
<dbReference type="Gene3D" id="1.10.630.10">
    <property type="entry name" value="Cytochrome P450"/>
    <property type="match status" value="1"/>
</dbReference>
<evidence type="ECO:0000256" key="1">
    <source>
        <dbReference type="SAM" id="MobiDB-lite"/>
    </source>
</evidence>
<proteinExistence type="predicted"/>
<accession>A0A8S1IVI4</accession>
<dbReference type="OrthoDB" id="1372046at2759"/>
<dbReference type="SUPFAM" id="SSF48264">
    <property type="entry name" value="Cytochrome P450"/>
    <property type="match status" value="1"/>
</dbReference>
<name>A0A8S1IVI4_9CHLO</name>
<dbReference type="EMBL" id="CAJHUC010000329">
    <property type="protein sequence ID" value="CAD7695280.1"/>
    <property type="molecule type" value="Genomic_DNA"/>
</dbReference>
<evidence type="ECO:0000313" key="2">
    <source>
        <dbReference type="EMBL" id="CAD7695280.1"/>
    </source>
</evidence>
<comment type="caution">
    <text evidence="2">The sequence shown here is derived from an EMBL/GenBank/DDBJ whole genome shotgun (WGS) entry which is preliminary data.</text>
</comment>